<evidence type="ECO:0000259" key="8">
    <source>
        <dbReference type="PROSITE" id="PS50893"/>
    </source>
</evidence>
<dbReference type="Gene3D" id="3.40.50.300">
    <property type="entry name" value="P-loop containing nucleotide triphosphate hydrolases"/>
    <property type="match status" value="1"/>
</dbReference>
<dbReference type="InterPro" id="IPR027417">
    <property type="entry name" value="P-loop_NTPase"/>
</dbReference>
<protein>
    <submittedName>
        <fullName evidence="9">ABC transporter ATP-binding protein/permease</fullName>
    </submittedName>
</protein>
<dbReference type="EMBL" id="JAKRKC020000002">
    <property type="protein sequence ID" value="MCK2220425.1"/>
    <property type="molecule type" value="Genomic_DNA"/>
</dbReference>
<dbReference type="PROSITE" id="PS50893">
    <property type="entry name" value="ABC_TRANSPORTER_2"/>
    <property type="match status" value="1"/>
</dbReference>
<keyword evidence="6 7" id="KW-0472">Membrane</keyword>
<dbReference type="SMART" id="SM00382">
    <property type="entry name" value="AAA"/>
    <property type="match status" value="1"/>
</dbReference>
<feature type="transmembrane region" description="Helical" evidence="7">
    <location>
        <begin position="142"/>
        <end position="171"/>
    </location>
</feature>
<evidence type="ECO:0000256" key="6">
    <source>
        <dbReference type="ARBA" id="ARBA00023136"/>
    </source>
</evidence>
<dbReference type="PANTHER" id="PTHR24221">
    <property type="entry name" value="ATP-BINDING CASSETTE SUB-FAMILY B"/>
    <property type="match status" value="1"/>
</dbReference>
<evidence type="ECO:0000256" key="4">
    <source>
        <dbReference type="ARBA" id="ARBA00022840"/>
    </source>
</evidence>
<comment type="subcellular location">
    <subcellularLocation>
        <location evidence="1">Cell membrane</location>
        <topology evidence="1">Multi-pass membrane protein</topology>
    </subcellularLocation>
</comment>
<feature type="domain" description="ABC transporter" evidence="8">
    <location>
        <begin position="341"/>
        <end position="584"/>
    </location>
</feature>
<gene>
    <name evidence="9" type="ORF">MF672_042470</name>
</gene>
<dbReference type="InterPro" id="IPR036640">
    <property type="entry name" value="ABC1_TM_sf"/>
</dbReference>
<evidence type="ECO:0000256" key="1">
    <source>
        <dbReference type="ARBA" id="ARBA00004651"/>
    </source>
</evidence>
<dbReference type="PANTHER" id="PTHR24221:SF646">
    <property type="entry name" value="HAEMOLYSIN SECRETION ATP-BINDING PROTEIN"/>
    <property type="match status" value="1"/>
</dbReference>
<feature type="transmembrane region" description="Helical" evidence="7">
    <location>
        <begin position="245"/>
        <end position="266"/>
    </location>
</feature>
<organism evidence="9 10">
    <name type="scientific">Actinomadura luzonensis</name>
    <dbReference type="NCBI Taxonomy" id="2805427"/>
    <lineage>
        <taxon>Bacteria</taxon>
        <taxon>Bacillati</taxon>
        <taxon>Actinomycetota</taxon>
        <taxon>Actinomycetes</taxon>
        <taxon>Streptosporangiales</taxon>
        <taxon>Thermomonosporaceae</taxon>
        <taxon>Actinomadura</taxon>
    </lineage>
</organism>
<sequence>MTGPLRLVLTLGPRTDLARTPVVVAVAILEQATGVGLAVLLGLFSEAASRHATSSVLVLSLCLAVFVMLTQGTFIAGYFTRLRLSEEIQHETERRFIDVAGTTPTLEIHERPGRAARAAAVRAGRADLREGFDRVLWLAGAALVWVASAVLMAAVVPILAVLPLFAVPVLLATRRADRERGAAVERAAPRTRLAEHLFTLAATAGHGRETRLFGLAGELRRRHREQWDRGGRDILVAELRSRVPLALAWVVFVLAYAAAIALMVRAGLTGDASLGLIVAAAAVSSQIVGQAQALLSQLSWVAASVRAARVFLQVVEEGAAERAAVVPAAPAAVPSRLERGITLEGLGFRYGDRDRPALSGIDLELPAGSVVALVGENGAGKSTLVKLLCGLYRPAAGRVLVDGTDLARFAPEQWRARVTAAFQDPDHLELRLGESVGLGSLEHGDDPERVLEALRTAGGDRLLDALPDGLHTRLGRTSWDGEGLSGGQWQTVANARAAMRREPLLRILDEPTASLDARAEEWLFQRYAGASRLPGGVTVLVTHRLTTARAADLIVVLDGGRVAETGTHDALSRSGGLYAELFRLQARYFV</sequence>
<dbReference type="SUPFAM" id="SSF90123">
    <property type="entry name" value="ABC transporter transmembrane region"/>
    <property type="match status" value="1"/>
</dbReference>
<feature type="transmembrane region" description="Helical" evidence="7">
    <location>
        <begin position="20"/>
        <end position="44"/>
    </location>
</feature>
<evidence type="ECO:0000313" key="10">
    <source>
        <dbReference type="Proteomes" id="UP001317259"/>
    </source>
</evidence>
<dbReference type="InterPro" id="IPR039421">
    <property type="entry name" value="Type_1_exporter"/>
</dbReference>
<evidence type="ECO:0000256" key="5">
    <source>
        <dbReference type="ARBA" id="ARBA00022989"/>
    </source>
</evidence>
<feature type="transmembrane region" description="Helical" evidence="7">
    <location>
        <begin position="56"/>
        <end position="79"/>
    </location>
</feature>
<dbReference type="RefSeq" id="WP_242376150.1">
    <property type="nucleotide sequence ID" value="NZ_JAKRKC020000002.1"/>
</dbReference>
<keyword evidence="3" id="KW-0547">Nucleotide-binding</keyword>
<evidence type="ECO:0000256" key="3">
    <source>
        <dbReference type="ARBA" id="ARBA00022741"/>
    </source>
</evidence>
<dbReference type="GO" id="GO:0005524">
    <property type="term" value="F:ATP binding"/>
    <property type="evidence" value="ECO:0007669"/>
    <property type="project" value="UniProtKB-KW"/>
</dbReference>
<evidence type="ECO:0000256" key="7">
    <source>
        <dbReference type="SAM" id="Phobius"/>
    </source>
</evidence>
<keyword evidence="5 7" id="KW-1133">Transmembrane helix</keyword>
<dbReference type="SUPFAM" id="SSF52540">
    <property type="entry name" value="P-loop containing nucleoside triphosphate hydrolases"/>
    <property type="match status" value="1"/>
</dbReference>
<dbReference type="Pfam" id="PF00005">
    <property type="entry name" value="ABC_tran"/>
    <property type="match status" value="1"/>
</dbReference>
<keyword evidence="2 7" id="KW-0812">Transmembrane</keyword>
<reference evidence="9 10" key="1">
    <citation type="submission" date="2022-04" db="EMBL/GenBank/DDBJ databases">
        <title>Genome draft of Actinomadura sp. ATCC 31491.</title>
        <authorList>
            <person name="Shi X."/>
            <person name="Du Y."/>
        </authorList>
    </citation>
    <scope>NUCLEOTIDE SEQUENCE [LARGE SCALE GENOMIC DNA]</scope>
    <source>
        <strain evidence="9 10">ATCC 31491</strain>
    </source>
</reference>
<accession>A0ABT0G854</accession>
<evidence type="ECO:0000313" key="9">
    <source>
        <dbReference type="EMBL" id="MCK2220425.1"/>
    </source>
</evidence>
<name>A0ABT0G854_9ACTN</name>
<keyword evidence="10" id="KW-1185">Reference proteome</keyword>
<dbReference type="InterPro" id="IPR003439">
    <property type="entry name" value="ABC_transporter-like_ATP-bd"/>
</dbReference>
<keyword evidence="4 9" id="KW-0067">ATP-binding</keyword>
<evidence type="ECO:0000256" key="2">
    <source>
        <dbReference type="ARBA" id="ARBA00022692"/>
    </source>
</evidence>
<comment type="caution">
    <text evidence="9">The sequence shown here is derived from an EMBL/GenBank/DDBJ whole genome shotgun (WGS) entry which is preliminary data.</text>
</comment>
<dbReference type="Gene3D" id="1.20.1560.10">
    <property type="entry name" value="ABC transporter type 1, transmembrane domain"/>
    <property type="match status" value="1"/>
</dbReference>
<dbReference type="Proteomes" id="UP001317259">
    <property type="component" value="Unassembled WGS sequence"/>
</dbReference>
<dbReference type="InterPro" id="IPR003593">
    <property type="entry name" value="AAA+_ATPase"/>
</dbReference>
<proteinExistence type="predicted"/>